<feature type="transmembrane region" description="Helical" evidence="1">
    <location>
        <begin position="15"/>
        <end position="34"/>
    </location>
</feature>
<dbReference type="KEGG" id="dko:I596_3219"/>
<keyword evidence="1" id="KW-0812">Transmembrane</keyword>
<protein>
    <submittedName>
        <fullName evidence="2">Membrane protein</fullName>
    </submittedName>
</protein>
<dbReference type="STRING" id="1300342.I596_3219"/>
<dbReference type="Proteomes" id="UP000076830">
    <property type="component" value="Chromosome"/>
</dbReference>
<sequence length="141" mass="15168">MNTPPDDALQRGKNSTIATMLGVALVSGVVNVAMNPDFGQQAALTGTQLAANIVLMLLGFRWLHLDSAQLDIRRPLWLNIGIVLLAIFFVPYYLYKTRRPGLRLVPIALFFAFVVALTVASSIGSGLMLGFRAGPLPTSGI</sequence>
<keyword evidence="1" id="KW-1133">Transmembrane helix</keyword>
<organism evidence="2 3">
    <name type="scientific">Dokdonella koreensis DS-123</name>
    <dbReference type="NCBI Taxonomy" id="1300342"/>
    <lineage>
        <taxon>Bacteria</taxon>
        <taxon>Pseudomonadati</taxon>
        <taxon>Pseudomonadota</taxon>
        <taxon>Gammaproteobacteria</taxon>
        <taxon>Lysobacterales</taxon>
        <taxon>Rhodanobacteraceae</taxon>
        <taxon>Dokdonella</taxon>
    </lineage>
</organism>
<evidence type="ECO:0000313" key="2">
    <source>
        <dbReference type="EMBL" id="ANB19208.1"/>
    </source>
</evidence>
<keyword evidence="3" id="KW-1185">Reference proteome</keyword>
<accession>A0A160DWZ9</accession>
<dbReference type="RefSeq" id="WP_083965624.1">
    <property type="nucleotide sequence ID" value="NZ_CP015249.1"/>
</dbReference>
<dbReference type="AlphaFoldDB" id="A0A160DWZ9"/>
<reference evidence="2 3" key="1">
    <citation type="submission" date="2016-04" db="EMBL/GenBank/DDBJ databases">
        <title>Complete genome sequence of Dokdonella koreensis DS-123T.</title>
        <authorList>
            <person name="Kim J.F."/>
            <person name="Lee H."/>
            <person name="Kwak M.-J."/>
        </authorList>
    </citation>
    <scope>NUCLEOTIDE SEQUENCE [LARGE SCALE GENOMIC DNA]</scope>
    <source>
        <strain evidence="2 3">DS-123</strain>
    </source>
</reference>
<dbReference type="OrthoDB" id="5998291at2"/>
<feature type="transmembrane region" description="Helical" evidence="1">
    <location>
        <begin position="107"/>
        <end position="131"/>
    </location>
</feature>
<feature type="transmembrane region" description="Helical" evidence="1">
    <location>
        <begin position="76"/>
        <end position="95"/>
    </location>
</feature>
<keyword evidence="1" id="KW-0472">Membrane</keyword>
<dbReference type="EMBL" id="CP015249">
    <property type="protein sequence ID" value="ANB19208.1"/>
    <property type="molecule type" value="Genomic_DNA"/>
</dbReference>
<name>A0A160DWZ9_9GAMM</name>
<gene>
    <name evidence="2" type="ORF">I596_3219</name>
</gene>
<evidence type="ECO:0000256" key="1">
    <source>
        <dbReference type="SAM" id="Phobius"/>
    </source>
</evidence>
<feature type="transmembrane region" description="Helical" evidence="1">
    <location>
        <begin position="46"/>
        <end position="64"/>
    </location>
</feature>
<proteinExistence type="predicted"/>
<evidence type="ECO:0000313" key="3">
    <source>
        <dbReference type="Proteomes" id="UP000076830"/>
    </source>
</evidence>